<evidence type="ECO:0000259" key="5">
    <source>
        <dbReference type="Pfam" id="PF00196"/>
    </source>
</evidence>
<feature type="region of interest" description="Disordered" evidence="4">
    <location>
        <begin position="1"/>
        <end position="30"/>
    </location>
</feature>
<evidence type="ECO:0000256" key="4">
    <source>
        <dbReference type="SAM" id="MobiDB-lite"/>
    </source>
</evidence>
<feature type="domain" description="HTH luxR-type" evidence="5">
    <location>
        <begin position="13"/>
        <end position="55"/>
    </location>
</feature>
<dbReference type="RefSeq" id="WP_354634564.1">
    <property type="nucleotide sequence ID" value="NZ_CP159837.1"/>
</dbReference>
<dbReference type="InterPro" id="IPR019775">
    <property type="entry name" value="WD40_repeat_CS"/>
</dbReference>
<dbReference type="PRINTS" id="PR00320">
    <property type="entry name" value="GPROTEINBRPT"/>
</dbReference>
<dbReference type="Gene3D" id="1.10.10.10">
    <property type="entry name" value="Winged helix-like DNA-binding domain superfamily/Winged helix DNA-binding domain"/>
    <property type="match status" value="1"/>
</dbReference>
<dbReference type="PROSITE" id="PS50294">
    <property type="entry name" value="WD_REPEATS_REGION"/>
    <property type="match status" value="11"/>
</dbReference>
<evidence type="ECO:0000256" key="1">
    <source>
        <dbReference type="ARBA" id="ARBA00022574"/>
    </source>
</evidence>
<dbReference type="Gene3D" id="2.130.10.10">
    <property type="entry name" value="YVTN repeat-like/Quinoprotein amine dehydrogenase"/>
    <property type="match status" value="5"/>
</dbReference>
<dbReference type="PANTHER" id="PTHR19879:SF9">
    <property type="entry name" value="TRANSCRIPTION INITIATION FACTOR TFIID SUBUNIT 5"/>
    <property type="match status" value="1"/>
</dbReference>
<dbReference type="InterPro" id="IPR056829">
    <property type="entry name" value="Beta-prop_TEP1_2nd"/>
</dbReference>
<dbReference type="PROSITE" id="PS50082">
    <property type="entry name" value="WD_REPEATS_2"/>
    <property type="match status" value="12"/>
</dbReference>
<dbReference type="AlphaFoldDB" id="A0AAU8J6X0"/>
<dbReference type="SUPFAM" id="SSF52540">
    <property type="entry name" value="P-loop containing nucleoside triphosphate hydrolases"/>
    <property type="match status" value="1"/>
</dbReference>
<feature type="repeat" description="WD" evidence="3">
    <location>
        <begin position="987"/>
        <end position="1028"/>
    </location>
</feature>
<dbReference type="PROSITE" id="PS00678">
    <property type="entry name" value="WD_REPEATS_1"/>
    <property type="match status" value="11"/>
</dbReference>
<dbReference type="Gene3D" id="3.40.50.300">
    <property type="entry name" value="P-loop containing nucleotide triphosphate hydrolases"/>
    <property type="match status" value="1"/>
</dbReference>
<feature type="repeat" description="WD" evidence="3">
    <location>
        <begin position="901"/>
        <end position="942"/>
    </location>
</feature>
<name>A0AAU8J6X0_9CYAN</name>
<organism evidence="8">
    <name type="scientific">Planktothricoides raciborskii GIHE-MW2</name>
    <dbReference type="NCBI Taxonomy" id="2792601"/>
    <lineage>
        <taxon>Bacteria</taxon>
        <taxon>Bacillati</taxon>
        <taxon>Cyanobacteriota</taxon>
        <taxon>Cyanophyceae</taxon>
        <taxon>Oscillatoriophycideae</taxon>
        <taxon>Oscillatoriales</taxon>
        <taxon>Oscillatoriaceae</taxon>
        <taxon>Planktothricoides</taxon>
    </lineage>
</organism>
<dbReference type="SUPFAM" id="SSF50998">
    <property type="entry name" value="Quinoprotein alcohol dehydrogenase-like"/>
    <property type="match status" value="1"/>
</dbReference>
<dbReference type="Pfam" id="PF25047">
    <property type="entry name" value="Beta-prop_TEP1_2nd"/>
    <property type="match status" value="1"/>
</dbReference>
<feature type="repeat" description="WD" evidence="3">
    <location>
        <begin position="1070"/>
        <end position="1111"/>
    </location>
</feature>
<feature type="repeat" description="WD" evidence="3">
    <location>
        <begin position="1029"/>
        <end position="1070"/>
    </location>
</feature>
<keyword evidence="1 3" id="KW-0853">WD repeat</keyword>
<proteinExistence type="predicted"/>
<dbReference type="InterPro" id="IPR020472">
    <property type="entry name" value="WD40_PAC1"/>
</dbReference>
<feature type="domain" description="TEP-1 second beta-propeller" evidence="7">
    <location>
        <begin position="781"/>
        <end position="984"/>
    </location>
</feature>
<protein>
    <submittedName>
        <fullName evidence="8">NACHT domain-containing protein</fullName>
    </submittedName>
</protein>
<feature type="repeat" description="WD" evidence="3">
    <location>
        <begin position="811"/>
        <end position="845"/>
    </location>
</feature>
<feature type="repeat" description="WD" evidence="3">
    <location>
        <begin position="1122"/>
        <end position="1153"/>
    </location>
</feature>
<feature type="repeat" description="WD" evidence="3">
    <location>
        <begin position="720"/>
        <end position="762"/>
    </location>
</feature>
<feature type="repeat" description="WD" evidence="3">
    <location>
        <begin position="635"/>
        <end position="676"/>
    </location>
</feature>
<evidence type="ECO:0000259" key="7">
    <source>
        <dbReference type="Pfam" id="PF25047"/>
    </source>
</evidence>
<dbReference type="InterPro" id="IPR015943">
    <property type="entry name" value="WD40/YVTN_repeat-like_dom_sf"/>
</dbReference>
<feature type="repeat" description="WD" evidence="3">
    <location>
        <begin position="856"/>
        <end position="897"/>
    </location>
</feature>
<keyword evidence="2" id="KW-0677">Repeat</keyword>
<feature type="domain" description="NACHT" evidence="6">
    <location>
        <begin position="166"/>
        <end position="324"/>
    </location>
</feature>
<dbReference type="InterPro" id="IPR036388">
    <property type="entry name" value="WH-like_DNA-bd_sf"/>
</dbReference>
<dbReference type="InterPro" id="IPR007111">
    <property type="entry name" value="NACHT_NTPase"/>
</dbReference>
<dbReference type="Pfam" id="PF00400">
    <property type="entry name" value="WD40"/>
    <property type="match status" value="7"/>
</dbReference>
<dbReference type="CDD" id="cd00200">
    <property type="entry name" value="WD40"/>
    <property type="match status" value="2"/>
</dbReference>
<feature type="repeat" description="WD" evidence="3">
    <location>
        <begin position="943"/>
        <end position="984"/>
    </location>
</feature>
<dbReference type="EMBL" id="CP159837">
    <property type="protein sequence ID" value="XCM34453.1"/>
    <property type="molecule type" value="Genomic_DNA"/>
</dbReference>
<dbReference type="GO" id="GO:0006355">
    <property type="term" value="P:regulation of DNA-templated transcription"/>
    <property type="evidence" value="ECO:0007669"/>
    <property type="project" value="InterPro"/>
</dbReference>
<dbReference type="InterPro" id="IPR016032">
    <property type="entry name" value="Sig_transdc_resp-reg_C-effctor"/>
</dbReference>
<dbReference type="SUPFAM" id="SSF46894">
    <property type="entry name" value="C-terminal effector domain of the bipartite response regulators"/>
    <property type="match status" value="1"/>
</dbReference>
<dbReference type="PANTHER" id="PTHR19879">
    <property type="entry name" value="TRANSCRIPTION INITIATION FACTOR TFIID"/>
    <property type="match status" value="1"/>
</dbReference>
<evidence type="ECO:0000313" key="8">
    <source>
        <dbReference type="EMBL" id="XCM34453.1"/>
    </source>
</evidence>
<accession>A0AAU8J6X0</accession>
<dbReference type="InterPro" id="IPR011047">
    <property type="entry name" value="Quinoprotein_ADH-like_sf"/>
</dbReference>
<sequence length="1232" mass="138434">MMDARTFERKFNSLTGKPKDVLTPTLNGQSDEDIAKSLGIEASTVRKHQSNIYKHFFGSGQRNSRQDLIDLFRQHKPELVRVKENGDRTPTDPSPPLECHADESKNPCTDSHSTVSEAMPENAISENPSQNILVIDWGEAPEIQGFVGRTTELEQLKNWIIRDRCRLVAILGLGGIGKTGLAVELINQVEKAPQQPFQLVFWRSLRDAPELETIVTDLLEFIARQTNIIVDQTSDIKSKINQLIKVLAEVPCLVVLDNLESIFRPKDNQVGTYLNGYENYGELLQRMRQGRHQSCLLITSREKPSEVEISNLCQTLPIKGLQAEAEAILNQKGLLGTTQEKQALISKYDGNPLALIIASELIKEVHQGKIQNFLKSDRLMTGKIEDLLNQQYQRLSDLEKPVMYWLAINRKPVLLAQLQKDIYPSPDYKQLRDAVQSLIRRSLIETTEKGYTLQNVIMEYMTDKLREAICGEIKAGKFDENHKFNRYALLKASAEDYIRRTQKRLIINPIMDKLNSDFSEQLVPHLKSIISQVKSQNLRGYAAGNLINLLCNSNRPANLADWDFSGLTIRQAFLRDVELPGVNLEHTKLHQCIFPLSMGEVWHGVFYRDSELVVGDNLGTIYILDIKTHQTRKILPAHSSDLTSLKVNEEQETIISVSRDQTILFWDFNTGKCQRTIPFQTDAITVSTISPDEKFLATNHLNSPDVELWDLNTGQHIRTLSGHQAPVTGIAFSPTNPQLLLTGSKDTNIILWNLETGKLIETLTGHYRETESGSLAFSKDGNILVTGSNDSTIKFWDISDLHNIKEFHCISDGHQNDVRSLAFSPDGKLLASGDGDRLVKLWDISEMTNPEPINTLKKHSSWLDLVKFSSNGKYLLTAAADKIVCLWDVETPEKPSELETWRGYSNWIRSLAFSPDGKMLISGSDDYTVRIWDVTTKQLKDTWRGHQQRVSTVAVSPDGKILASGSWDYTVRLWNLQTGEWDETDVKDKHTDQVYGVAFAPDQSFLVSVGDDHTVKVWNLATKSLAKQWQPQLEQLFAVAVSPDSQTIAVGGHKHRIKLWNIHTGEEKLLTESGREVLGLAFSPDGKKLASSSFDLTVRLWDLATGKELRKWDCQQVWTYGVAFSPNGELIASGSADYSLCLWDINSYECCHRLLGHKKSVTTVAFSPDGEIVASGSVDETIKLWDVKTGECLATLEIPRPFAQSKITGIQGETEVETEAIKATLKALGALE</sequence>
<dbReference type="InterPro" id="IPR001680">
    <property type="entry name" value="WD40_rpt"/>
</dbReference>
<dbReference type="InterPro" id="IPR027417">
    <property type="entry name" value="P-loop_NTPase"/>
</dbReference>
<evidence type="ECO:0000256" key="3">
    <source>
        <dbReference type="PROSITE-ProRule" id="PRU00221"/>
    </source>
</evidence>
<dbReference type="SUPFAM" id="SSF69322">
    <property type="entry name" value="Tricorn protease domain 2"/>
    <property type="match status" value="1"/>
</dbReference>
<dbReference type="GO" id="GO:0005829">
    <property type="term" value="C:cytosol"/>
    <property type="evidence" value="ECO:0007669"/>
    <property type="project" value="UniProtKB-ARBA"/>
</dbReference>
<feature type="repeat" description="WD" evidence="3">
    <location>
        <begin position="1154"/>
        <end position="1195"/>
    </location>
</feature>
<feature type="region of interest" description="Disordered" evidence="4">
    <location>
        <begin position="84"/>
        <end position="114"/>
    </location>
</feature>
<dbReference type="GO" id="GO:0003677">
    <property type="term" value="F:DNA binding"/>
    <property type="evidence" value="ECO:0007669"/>
    <property type="project" value="InterPro"/>
</dbReference>
<dbReference type="Pfam" id="PF05729">
    <property type="entry name" value="NACHT"/>
    <property type="match status" value="1"/>
</dbReference>
<dbReference type="Pfam" id="PF00196">
    <property type="entry name" value="GerE"/>
    <property type="match status" value="1"/>
</dbReference>
<reference evidence="8" key="1">
    <citation type="submission" date="2024-07" db="EMBL/GenBank/DDBJ databases">
        <authorList>
            <person name="Kim Y.J."/>
            <person name="Jeong J.Y."/>
        </authorList>
    </citation>
    <scope>NUCLEOTIDE SEQUENCE</scope>
    <source>
        <strain evidence="8">GIHE-MW2</strain>
    </source>
</reference>
<dbReference type="SMART" id="SM00320">
    <property type="entry name" value="WD40"/>
    <property type="match status" value="14"/>
</dbReference>
<feature type="repeat" description="WD" evidence="3">
    <location>
        <begin position="774"/>
        <end position="806"/>
    </location>
</feature>
<feature type="compositionally biased region" description="Basic and acidic residues" evidence="4">
    <location>
        <begin position="1"/>
        <end position="11"/>
    </location>
</feature>
<evidence type="ECO:0000256" key="2">
    <source>
        <dbReference type="ARBA" id="ARBA00022737"/>
    </source>
</evidence>
<evidence type="ECO:0000259" key="6">
    <source>
        <dbReference type="Pfam" id="PF05729"/>
    </source>
</evidence>
<gene>
    <name evidence="8" type="ORF">ABWT76_003053</name>
</gene>
<dbReference type="InterPro" id="IPR000792">
    <property type="entry name" value="Tscrpt_reg_LuxR_C"/>
</dbReference>
<dbReference type="SUPFAM" id="SSF101908">
    <property type="entry name" value="Putative isomerase YbhE"/>
    <property type="match status" value="1"/>
</dbReference>
<dbReference type="PRINTS" id="PR00364">
    <property type="entry name" value="DISEASERSIST"/>
</dbReference>